<dbReference type="GO" id="GO:0005886">
    <property type="term" value="C:plasma membrane"/>
    <property type="evidence" value="ECO:0007669"/>
    <property type="project" value="TreeGrafter"/>
</dbReference>
<dbReference type="Gene3D" id="3.40.390.10">
    <property type="entry name" value="Collagenase (Catalytic Domain)"/>
    <property type="match status" value="1"/>
</dbReference>
<dbReference type="InterPro" id="IPR042089">
    <property type="entry name" value="Peptidase_M13_dom_2"/>
</dbReference>
<sequence>MELKANEGYCGTSENACNGGVGFYQPSHRVSVENDIESDRNNARNSFSAFPRVTTTDMYIDENGQTHLCRTLPQNHHHRNSRTEDVKIVNGKNCRRTSCSQKLCFYRPLSAREKYLAVICVLLFLSCIVFMLVAFVRDKAAGNNCSCTGVVQDSVTAEVCLSYHCIHTAAQLLDSMDLSVDPCEDFFQYACGNWNKKNFIPDDRSSYNTFEKLSDDLQLTLRALLEEPQNSYDSNATLKAKVLYQSCINVSEIEAVGDVPLRRVLSELGGWPVIDASWQESKFVLEDALGDLRGQYNAPILVDVWIGPDDKNSSVNIIQLDEPMLGMPSRDYYLHDTDSPDVKAYLRYMSDVAVLMGADRQTVEAEMQKVLEFETAIANASTPQNEKHDTGARYKKISIGELAQRVPAFDWLRYFNRFLPDKVDQSEMIVVFTENYLIKVVDLVKITDKRVVSNYILWRLILLFIPELTTAFQEIQNEYRKVMHEVTQSKPRWNKCVEYLNARLGPATGAMFVREKFRKESKHV</sequence>
<feature type="non-terminal residue" evidence="4">
    <location>
        <position position="1"/>
    </location>
</feature>
<keyword evidence="5" id="KW-1185">Reference proteome</keyword>
<reference evidence="4" key="1">
    <citation type="journal article" date="2019" name="bioRxiv">
        <title>The Genome of the Zebra Mussel, Dreissena polymorpha: A Resource for Invasive Species Research.</title>
        <authorList>
            <person name="McCartney M.A."/>
            <person name="Auch B."/>
            <person name="Kono T."/>
            <person name="Mallez S."/>
            <person name="Zhang Y."/>
            <person name="Obille A."/>
            <person name="Becker A."/>
            <person name="Abrahante J.E."/>
            <person name="Garbe J."/>
            <person name="Badalamenti J.P."/>
            <person name="Herman A."/>
            <person name="Mangelson H."/>
            <person name="Liachko I."/>
            <person name="Sullivan S."/>
            <person name="Sone E.D."/>
            <person name="Koren S."/>
            <person name="Silverstein K.A.T."/>
            <person name="Beckman K.B."/>
            <person name="Gohl D.M."/>
        </authorList>
    </citation>
    <scope>NUCLEOTIDE SEQUENCE</scope>
    <source>
        <strain evidence="4">Duluth1</strain>
        <tissue evidence="4">Whole animal</tissue>
    </source>
</reference>
<dbReference type="SUPFAM" id="SSF55486">
    <property type="entry name" value="Metalloproteases ('zincins'), catalytic domain"/>
    <property type="match status" value="1"/>
</dbReference>
<feature type="domain" description="SWIM-type" evidence="3">
    <location>
        <begin position="130"/>
        <end position="176"/>
    </location>
</feature>
<dbReference type="InterPro" id="IPR007527">
    <property type="entry name" value="Znf_SWIM"/>
</dbReference>
<keyword evidence="1" id="KW-0479">Metal-binding</keyword>
<dbReference type="CDD" id="cd08662">
    <property type="entry name" value="M13"/>
    <property type="match status" value="1"/>
</dbReference>
<reference evidence="4" key="2">
    <citation type="submission" date="2020-11" db="EMBL/GenBank/DDBJ databases">
        <authorList>
            <person name="McCartney M.A."/>
            <person name="Auch B."/>
            <person name="Kono T."/>
            <person name="Mallez S."/>
            <person name="Becker A."/>
            <person name="Gohl D.M."/>
            <person name="Silverstein K.A.T."/>
            <person name="Koren S."/>
            <person name="Bechman K.B."/>
            <person name="Herman A."/>
            <person name="Abrahante J.E."/>
            <person name="Garbe J."/>
        </authorList>
    </citation>
    <scope>NUCLEOTIDE SEQUENCE</scope>
    <source>
        <strain evidence="4">Duluth1</strain>
        <tissue evidence="4">Whole animal</tissue>
    </source>
</reference>
<dbReference type="Pfam" id="PF05649">
    <property type="entry name" value="Peptidase_M13_N"/>
    <property type="match status" value="1"/>
</dbReference>
<gene>
    <name evidence="4" type="ORF">DPMN_101058</name>
</gene>
<dbReference type="GO" id="GO:0016485">
    <property type="term" value="P:protein processing"/>
    <property type="evidence" value="ECO:0007669"/>
    <property type="project" value="TreeGrafter"/>
</dbReference>
<feature type="transmembrane region" description="Helical" evidence="2">
    <location>
        <begin position="115"/>
        <end position="136"/>
    </location>
</feature>
<evidence type="ECO:0000259" key="3">
    <source>
        <dbReference type="PROSITE" id="PS50966"/>
    </source>
</evidence>
<dbReference type="PANTHER" id="PTHR11733:SF241">
    <property type="entry name" value="GH26575P-RELATED"/>
    <property type="match status" value="1"/>
</dbReference>
<evidence type="ECO:0000313" key="5">
    <source>
        <dbReference type="Proteomes" id="UP000828390"/>
    </source>
</evidence>
<dbReference type="InterPro" id="IPR000718">
    <property type="entry name" value="Peptidase_M13"/>
</dbReference>
<dbReference type="Gene3D" id="1.10.1380.10">
    <property type="entry name" value="Neutral endopeptidase , domain2"/>
    <property type="match status" value="1"/>
</dbReference>
<keyword evidence="2" id="KW-1133">Transmembrane helix</keyword>
<evidence type="ECO:0000256" key="1">
    <source>
        <dbReference type="PROSITE-ProRule" id="PRU00325"/>
    </source>
</evidence>
<dbReference type="InterPro" id="IPR008753">
    <property type="entry name" value="Peptidase_M13_N"/>
</dbReference>
<dbReference type="InterPro" id="IPR024079">
    <property type="entry name" value="MetalloPept_cat_dom_sf"/>
</dbReference>
<dbReference type="GO" id="GO:0008270">
    <property type="term" value="F:zinc ion binding"/>
    <property type="evidence" value="ECO:0007669"/>
    <property type="project" value="UniProtKB-KW"/>
</dbReference>
<dbReference type="EMBL" id="JAIWYP010000003">
    <property type="protein sequence ID" value="KAH3858435.1"/>
    <property type="molecule type" value="Genomic_DNA"/>
</dbReference>
<organism evidence="4 5">
    <name type="scientific">Dreissena polymorpha</name>
    <name type="common">Zebra mussel</name>
    <name type="synonym">Mytilus polymorpha</name>
    <dbReference type="NCBI Taxonomy" id="45954"/>
    <lineage>
        <taxon>Eukaryota</taxon>
        <taxon>Metazoa</taxon>
        <taxon>Spiralia</taxon>
        <taxon>Lophotrochozoa</taxon>
        <taxon>Mollusca</taxon>
        <taxon>Bivalvia</taxon>
        <taxon>Autobranchia</taxon>
        <taxon>Heteroconchia</taxon>
        <taxon>Euheterodonta</taxon>
        <taxon>Imparidentia</taxon>
        <taxon>Neoheterodontei</taxon>
        <taxon>Myida</taxon>
        <taxon>Dreissenoidea</taxon>
        <taxon>Dreissenidae</taxon>
        <taxon>Dreissena</taxon>
    </lineage>
</organism>
<dbReference type="GO" id="GO:0004222">
    <property type="term" value="F:metalloendopeptidase activity"/>
    <property type="evidence" value="ECO:0007669"/>
    <property type="project" value="InterPro"/>
</dbReference>
<evidence type="ECO:0000256" key="2">
    <source>
        <dbReference type="SAM" id="Phobius"/>
    </source>
</evidence>
<dbReference type="PANTHER" id="PTHR11733">
    <property type="entry name" value="ZINC METALLOPROTEASE FAMILY M13 NEPRILYSIN-RELATED"/>
    <property type="match status" value="1"/>
</dbReference>
<protein>
    <recommendedName>
        <fullName evidence="3">SWIM-type domain-containing protein</fullName>
    </recommendedName>
</protein>
<proteinExistence type="predicted"/>
<accession>A0A9D4R9Q5</accession>
<dbReference type="PROSITE" id="PS51885">
    <property type="entry name" value="NEPRILYSIN"/>
    <property type="match status" value="1"/>
</dbReference>
<dbReference type="Proteomes" id="UP000828390">
    <property type="component" value="Unassembled WGS sequence"/>
</dbReference>
<keyword evidence="1" id="KW-0863">Zinc-finger</keyword>
<dbReference type="AlphaFoldDB" id="A0A9D4R9Q5"/>
<comment type="caution">
    <text evidence="4">The sequence shown here is derived from an EMBL/GenBank/DDBJ whole genome shotgun (WGS) entry which is preliminary data.</text>
</comment>
<keyword evidence="2" id="KW-0812">Transmembrane</keyword>
<evidence type="ECO:0000313" key="4">
    <source>
        <dbReference type="EMBL" id="KAH3858435.1"/>
    </source>
</evidence>
<keyword evidence="2" id="KW-0472">Membrane</keyword>
<name>A0A9D4R9Q5_DREPO</name>
<dbReference type="PROSITE" id="PS50966">
    <property type="entry name" value="ZF_SWIM"/>
    <property type="match status" value="1"/>
</dbReference>
<keyword evidence="1" id="KW-0862">Zinc</keyword>